<protein>
    <submittedName>
        <fullName evidence="1">Uncharacterized protein</fullName>
    </submittedName>
</protein>
<dbReference type="STRING" id="76731.RD2015_2604"/>
<dbReference type="KEGG" id="rdp:RD2015_2604"/>
<accession>A0A0U3MEE5</accession>
<evidence type="ECO:0000313" key="1">
    <source>
        <dbReference type="EMBL" id="ALV07069.1"/>
    </source>
</evidence>
<gene>
    <name evidence="1" type="ORF">RD2015_2604</name>
</gene>
<evidence type="ECO:0000313" key="2">
    <source>
        <dbReference type="Proteomes" id="UP000060699"/>
    </source>
</evidence>
<dbReference type="EMBL" id="CP013729">
    <property type="protein sequence ID" value="ALV07069.1"/>
    <property type="molecule type" value="Genomic_DNA"/>
</dbReference>
<sequence length="129" mass="14364">MHRKLVALNTLGVSFATVLYLGLHGFDRQIEETIEWTVIAAAGTFLTNRLLVRVQGANRERPTDTVDSSPTETQMLNAVFWIPITLLGISALMILALDNPLRWASWMIIVIGGYIGRDVEAIARLSQTR</sequence>
<proteinExistence type="predicted"/>
<dbReference type="Proteomes" id="UP000060699">
    <property type="component" value="Chromosome"/>
</dbReference>
<keyword evidence="2" id="KW-1185">Reference proteome</keyword>
<organism evidence="1 2">
    <name type="scientific">Roseateles depolymerans</name>
    <dbReference type="NCBI Taxonomy" id="76731"/>
    <lineage>
        <taxon>Bacteria</taxon>
        <taxon>Pseudomonadati</taxon>
        <taxon>Pseudomonadota</taxon>
        <taxon>Betaproteobacteria</taxon>
        <taxon>Burkholderiales</taxon>
        <taxon>Sphaerotilaceae</taxon>
        <taxon>Roseateles</taxon>
    </lineage>
</organism>
<dbReference type="AlphaFoldDB" id="A0A0U3MEE5"/>
<reference evidence="1 2" key="1">
    <citation type="submission" date="2015-12" db="EMBL/GenBank/DDBJ databases">
        <title>Complete genome of Roseateles depolymerans KCTC 42856.</title>
        <authorList>
            <person name="Kim K.M."/>
        </authorList>
    </citation>
    <scope>NUCLEOTIDE SEQUENCE [LARGE SCALE GENOMIC DNA]</scope>
    <source>
        <strain evidence="1 2">KCTC 42856</strain>
    </source>
</reference>
<name>A0A0U3MEE5_9BURK</name>